<feature type="chain" id="PRO_5018119709" evidence="1">
    <location>
        <begin position="21"/>
        <end position="150"/>
    </location>
</feature>
<name>A0A3N0DQX6_SINP1</name>
<keyword evidence="1" id="KW-0732">Signal</keyword>
<protein>
    <submittedName>
        <fullName evidence="2">Uncharacterized protein</fullName>
    </submittedName>
</protein>
<dbReference type="RefSeq" id="WP_123217801.1">
    <property type="nucleotide sequence ID" value="NZ_RJTM01000139.1"/>
</dbReference>
<keyword evidence="3" id="KW-1185">Reference proteome</keyword>
<evidence type="ECO:0000313" key="3">
    <source>
        <dbReference type="Proteomes" id="UP000267469"/>
    </source>
</evidence>
<organism evidence="2 3">
    <name type="scientific">Sinomicrobium pectinilyticum</name>
    <dbReference type="NCBI Taxonomy" id="1084421"/>
    <lineage>
        <taxon>Bacteria</taxon>
        <taxon>Pseudomonadati</taxon>
        <taxon>Bacteroidota</taxon>
        <taxon>Flavobacteriia</taxon>
        <taxon>Flavobacteriales</taxon>
        <taxon>Flavobacteriaceae</taxon>
        <taxon>Sinomicrobium</taxon>
    </lineage>
</organism>
<gene>
    <name evidence="2" type="ORF">ED312_19980</name>
</gene>
<evidence type="ECO:0000256" key="1">
    <source>
        <dbReference type="SAM" id="SignalP"/>
    </source>
</evidence>
<proteinExistence type="predicted"/>
<accession>A0A3N0DQX6</accession>
<dbReference type="AlphaFoldDB" id="A0A3N0DQX6"/>
<evidence type="ECO:0000313" key="2">
    <source>
        <dbReference type="EMBL" id="RNL78029.1"/>
    </source>
</evidence>
<dbReference type="PROSITE" id="PS51257">
    <property type="entry name" value="PROKAR_LIPOPROTEIN"/>
    <property type="match status" value="1"/>
</dbReference>
<comment type="caution">
    <text evidence="2">The sequence shown here is derived from an EMBL/GenBank/DDBJ whole genome shotgun (WGS) entry which is preliminary data.</text>
</comment>
<dbReference type="EMBL" id="RJTM01000139">
    <property type="protein sequence ID" value="RNL78029.1"/>
    <property type="molecule type" value="Genomic_DNA"/>
</dbReference>
<feature type="signal peptide" evidence="1">
    <location>
        <begin position="1"/>
        <end position="20"/>
    </location>
</feature>
<dbReference type="Proteomes" id="UP000267469">
    <property type="component" value="Unassembled WGS sequence"/>
</dbReference>
<sequence>MMKSFMYMICVLGIAGLAVAACQRTAKSTDIPFEVAENYFVKNDVEELPDPKIETAGQFEAVFGAAATMGKNGMPTAIDFTRQFVIAVALPETDKDTSIKPVSLQRTASGEVVFTYSVRTGENMSFSVRPSLVIIVNKTHDGKVILHEEI</sequence>
<reference evidence="2 3" key="1">
    <citation type="submission" date="2018-10" db="EMBL/GenBank/DDBJ databases">
        <title>Sinomicrobium pectinilyticum sp. nov., a pectinase-producing bacterium isolated from alkaline and saline soil, and emended description of the genus Sinomicrobium.</title>
        <authorList>
            <person name="Cheng B."/>
            <person name="Li C."/>
            <person name="Lai Q."/>
            <person name="Du M."/>
            <person name="Shao Z."/>
            <person name="Xu P."/>
            <person name="Yang C."/>
        </authorList>
    </citation>
    <scope>NUCLEOTIDE SEQUENCE [LARGE SCALE GENOMIC DNA]</scope>
    <source>
        <strain evidence="2 3">5DNS001</strain>
    </source>
</reference>
<dbReference type="OrthoDB" id="8613168at2"/>